<feature type="signal peptide" evidence="2">
    <location>
        <begin position="1"/>
        <end position="24"/>
    </location>
</feature>
<evidence type="ECO:0000256" key="1">
    <source>
        <dbReference type="SAM" id="MobiDB-lite"/>
    </source>
</evidence>
<dbReference type="AlphaFoldDB" id="A0A418T8G8"/>
<evidence type="ECO:0008006" key="5">
    <source>
        <dbReference type="Google" id="ProtNLM"/>
    </source>
</evidence>
<protein>
    <recommendedName>
        <fullName evidence="5">Regulator RcnB of Ni and Co efflux</fullName>
    </recommendedName>
</protein>
<evidence type="ECO:0000313" key="4">
    <source>
        <dbReference type="Proteomes" id="UP000284202"/>
    </source>
</evidence>
<dbReference type="RefSeq" id="WP_119745307.1">
    <property type="nucleotide sequence ID" value="NZ_QZCG01000001.1"/>
</dbReference>
<evidence type="ECO:0000313" key="3">
    <source>
        <dbReference type="EMBL" id="RJE89400.1"/>
    </source>
</evidence>
<feature type="chain" id="PRO_5019272309" description="Regulator RcnB of Ni and Co efflux" evidence="2">
    <location>
        <begin position="25"/>
        <end position="140"/>
    </location>
</feature>
<reference evidence="4" key="1">
    <citation type="submission" date="2018-09" db="EMBL/GenBank/DDBJ databases">
        <title>Acidovorax cavernicola nov. sp. isolated from Gruta de las Maravillas (Aracena, Spain).</title>
        <authorList>
            <person name="Jurado V."/>
            <person name="Gutierrez-Patricio S."/>
            <person name="Gonzalez-Pimentel J.L."/>
            <person name="Miller A.Z."/>
            <person name="Laiz L."/>
            <person name="Saiz-Jimenez C."/>
        </authorList>
    </citation>
    <scope>NUCLEOTIDE SEQUENCE [LARGE SCALE GENOMIC DNA]</scope>
    <source>
        <strain evidence="4">1011MAR3C25</strain>
    </source>
</reference>
<sequence length="140" mass="15564">MKTISMLLAAAMAVAVAGVTPAVADPGKGKGHKHAHKHREPQAKHRGHVRYGSNCPPGLAKKYPACVPPGQVRKHAVRYGTGIGDILRIADYVRINDYDRYGLERRDGWNYYRNDNQIYRVDSGTRKVLAVLNLIDAFSR</sequence>
<dbReference type="EMBL" id="QZCG01000001">
    <property type="protein sequence ID" value="RJE89400.1"/>
    <property type="molecule type" value="Genomic_DNA"/>
</dbReference>
<name>A0A418T8G8_9RHOB</name>
<dbReference type="Gene3D" id="3.10.450.160">
    <property type="entry name" value="inner membrane protein cigr"/>
    <property type="match status" value="1"/>
</dbReference>
<keyword evidence="2" id="KW-0732">Signal</keyword>
<organism evidence="3 4">
    <name type="scientific">Paracoccus onubensis</name>
    <dbReference type="NCBI Taxonomy" id="1675788"/>
    <lineage>
        <taxon>Bacteria</taxon>
        <taxon>Pseudomonadati</taxon>
        <taxon>Pseudomonadota</taxon>
        <taxon>Alphaproteobacteria</taxon>
        <taxon>Rhodobacterales</taxon>
        <taxon>Paracoccaceae</taxon>
        <taxon>Paracoccus</taxon>
    </lineage>
</organism>
<evidence type="ECO:0000256" key="2">
    <source>
        <dbReference type="SAM" id="SignalP"/>
    </source>
</evidence>
<comment type="caution">
    <text evidence="3">The sequence shown here is derived from an EMBL/GenBank/DDBJ whole genome shotgun (WGS) entry which is preliminary data.</text>
</comment>
<feature type="region of interest" description="Disordered" evidence="1">
    <location>
        <begin position="25"/>
        <end position="49"/>
    </location>
</feature>
<keyword evidence="4" id="KW-1185">Reference proteome</keyword>
<dbReference type="OrthoDB" id="7666115at2"/>
<gene>
    <name evidence="3" type="ORF">D3P04_01855</name>
</gene>
<accession>A0A418T8G8</accession>
<feature type="compositionally biased region" description="Basic residues" evidence="1">
    <location>
        <begin position="29"/>
        <end position="49"/>
    </location>
</feature>
<proteinExistence type="predicted"/>
<dbReference type="Proteomes" id="UP000284202">
    <property type="component" value="Unassembled WGS sequence"/>
</dbReference>